<organism evidence="3 4">
    <name type="scientific">Linnemannia exigua</name>
    <dbReference type="NCBI Taxonomy" id="604196"/>
    <lineage>
        <taxon>Eukaryota</taxon>
        <taxon>Fungi</taxon>
        <taxon>Fungi incertae sedis</taxon>
        <taxon>Mucoromycota</taxon>
        <taxon>Mortierellomycotina</taxon>
        <taxon>Mortierellomycetes</taxon>
        <taxon>Mortierellales</taxon>
        <taxon>Mortierellaceae</taxon>
        <taxon>Linnemannia</taxon>
    </lineage>
</organism>
<keyword evidence="4" id="KW-1185">Reference proteome</keyword>
<feature type="region of interest" description="Disordered" evidence="2">
    <location>
        <begin position="114"/>
        <end position="143"/>
    </location>
</feature>
<gene>
    <name evidence="3" type="ORF">BGZ95_007236</name>
</gene>
<protein>
    <recommendedName>
        <fullName evidence="5">HCP-like protein</fullName>
    </recommendedName>
</protein>
<evidence type="ECO:0000256" key="2">
    <source>
        <dbReference type="SAM" id="MobiDB-lite"/>
    </source>
</evidence>
<reference evidence="3" key="1">
    <citation type="journal article" date="2020" name="Fungal Divers.">
        <title>Resolving the Mortierellaceae phylogeny through synthesis of multi-gene phylogenetics and phylogenomics.</title>
        <authorList>
            <person name="Vandepol N."/>
            <person name="Liber J."/>
            <person name="Desiro A."/>
            <person name="Na H."/>
            <person name="Kennedy M."/>
            <person name="Barry K."/>
            <person name="Grigoriev I.V."/>
            <person name="Miller A.N."/>
            <person name="O'Donnell K."/>
            <person name="Stajich J.E."/>
            <person name="Bonito G."/>
        </authorList>
    </citation>
    <scope>NUCLEOTIDE SEQUENCE</scope>
    <source>
        <strain evidence="3">NRRL 28262</strain>
    </source>
</reference>
<dbReference type="InterPro" id="IPR006597">
    <property type="entry name" value="Sel1-like"/>
</dbReference>
<evidence type="ECO:0000313" key="4">
    <source>
        <dbReference type="Proteomes" id="UP001194580"/>
    </source>
</evidence>
<dbReference type="SMART" id="SM00671">
    <property type="entry name" value="SEL1"/>
    <property type="match status" value="5"/>
</dbReference>
<evidence type="ECO:0008006" key="5">
    <source>
        <dbReference type="Google" id="ProtNLM"/>
    </source>
</evidence>
<dbReference type="InterPro" id="IPR011990">
    <property type="entry name" value="TPR-like_helical_dom_sf"/>
</dbReference>
<evidence type="ECO:0000313" key="3">
    <source>
        <dbReference type="EMBL" id="KAG0281036.1"/>
    </source>
</evidence>
<dbReference type="Gene3D" id="1.25.40.10">
    <property type="entry name" value="Tetratricopeptide repeat domain"/>
    <property type="match status" value="2"/>
</dbReference>
<dbReference type="PANTHER" id="PTHR11102:SF160">
    <property type="entry name" value="ERAD-ASSOCIATED E3 UBIQUITIN-PROTEIN LIGASE COMPONENT HRD3"/>
    <property type="match status" value="1"/>
</dbReference>
<dbReference type="PANTHER" id="PTHR11102">
    <property type="entry name" value="SEL-1-LIKE PROTEIN"/>
    <property type="match status" value="1"/>
</dbReference>
<feature type="compositionally biased region" description="Acidic residues" evidence="2">
    <location>
        <begin position="206"/>
        <end position="222"/>
    </location>
</feature>
<comment type="caution">
    <text evidence="3">The sequence shown here is derived from an EMBL/GenBank/DDBJ whole genome shotgun (WGS) entry which is preliminary data.</text>
</comment>
<evidence type="ECO:0000256" key="1">
    <source>
        <dbReference type="ARBA" id="ARBA00038101"/>
    </source>
</evidence>
<name>A0AAD4DLC8_9FUNG</name>
<dbReference type="InterPro" id="IPR050767">
    <property type="entry name" value="Sel1_AlgK"/>
</dbReference>
<dbReference type="EMBL" id="JAAAIL010000035">
    <property type="protein sequence ID" value="KAG0281036.1"/>
    <property type="molecule type" value="Genomic_DNA"/>
</dbReference>
<feature type="region of interest" description="Disordered" evidence="2">
    <location>
        <begin position="200"/>
        <end position="229"/>
    </location>
</feature>
<dbReference type="Pfam" id="PF08238">
    <property type="entry name" value="Sel1"/>
    <property type="match status" value="5"/>
</dbReference>
<dbReference type="SUPFAM" id="SSF81901">
    <property type="entry name" value="HCP-like"/>
    <property type="match status" value="1"/>
</dbReference>
<proteinExistence type="inferred from homology"/>
<dbReference type="AlphaFoldDB" id="A0AAD4DLC8"/>
<comment type="similarity">
    <text evidence="1">Belongs to the sel-1 family.</text>
</comment>
<accession>A0AAD4DLC8</accession>
<dbReference type="Proteomes" id="UP001194580">
    <property type="component" value="Unassembled WGS sequence"/>
</dbReference>
<sequence length="581" mass="64867">MVRGLLPADDDQALEDHVQAIRSVSRNIPPTEVSPARPEEIYYVDCQVDPVTQKEFILWDDILQAFEDGVHVRNKAKIVPFLKGPDFRVLEPRRIAPAPNTVLDVIVREQLTDSRPSSHQVVPRQEGALPLSPPQEKQEEEEEEKLIEEVVVAQNVINTIRRDPVYGLEEEAMDNYSHIDKPIDTEGKWPIAIIQALAATSLQEKEGEETEGEEKEGEEEESRAENDTVTQYATATSTIIRNPVYGLEEAAMDNYSHIDPADADITWSNNIPKISVPVSLQDEEANKSDKDDVTSQISTAISTPRRNPVYGLVEAAMENYTHIDRPPPATSARGPQALMSAQSPIDEDFLTFRDSNAHSFGPQEYHIANGRDLVQTIIDASRGNKEAQVSLGDMYKDGRGVGRDYLTAMDWYQQAARQGDAVSLLKVGVLYEQGLGVTQDYSAAMDWYLKAAEQGNAEAQCSIGTLYEQGHGMRQNFPQAMAWYLKAAEQGFARAQCNVGVLFERGQGVSQDYSQALEWYLKAAEQGHPHAQCNSGELYETGEGVPVDNSKALKWYRKAAEQGLLKAKKRFEDLDKKMHDF</sequence>